<dbReference type="AlphaFoldDB" id="A0A1G5ACH1"/>
<name>A0A1G5ACH1_9FIRM</name>
<sequence>MKDNQIQQRDQWGSKIGFILAAAGSAVGLGNIWRFPFMAGANGGGAFVFLYFAILVLVGFTLMMAELTLGRHTQLSPVGAYRKLKEKWAWVGGLGVIAGFLILSFYSVIGGWVIKYIVQALTGAFTIADPEVLGGIFGGFITNPTEPLIYHAIFMILTLGIVIGGVKGGIEKYSKILMPALFVMMILIMFRSLTLPGAFEGVKFLLVPDFSKITGGVVLSALGQVFFSLSLGMGTMITYGSYLNKEENLIDSSLQIPLLDTAIALIAGLAILPAVFAFGFDPEGGAGLLFITLPAVFSQMPLGSLFGVLFFVLVLFAALTSSISLLEVVVAYVVDEKKWNRKKASIVFGGLIFLMGIPSSLGIGVWEKVTIIPGLDILDSVDFVASNILLPLGGLLLCIFIGWVWGLDNAYKEVTNDGKISFPMMKVWGFLVKWVAPIAIAIVFVQGIIDVFK</sequence>
<evidence type="ECO:0000256" key="7">
    <source>
        <dbReference type="SAM" id="Phobius"/>
    </source>
</evidence>
<dbReference type="EMBL" id="FMUS01000001">
    <property type="protein sequence ID" value="SCX75552.1"/>
    <property type="molecule type" value="Genomic_DNA"/>
</dbReference>
<dbReference type="PANTHER" id="PTHR42948:SF1">
    <property type="entry name" value="TRANSPORTER"/>
    <property type="match status" value="1"/>
</dbReference>
<accession>A0A1G5ACH1</accession>
<feature type="transmembrane region" description="Helical" evidence="7">
    <location>
        <begin position="386"/>
        <end position="406"/>
    </location>
</feature>
<dbReference type="Proteomes" id="UP000198636">
    <property type="component" value="Unassembled WGS sequence"/>
</dbReference>
<evidence type="ECO:0000256" key="2">
    <source>
        <dbReference type="ARBA" id="ARBA00022448"/>
    </source>
</evidence>
<organism evidence="8 9">
    <name type="scientific">Alkaliphilus peptidifermentans DSM 18978</name>
    <dbReference type="NCBI Taxonomy" id="1120976"/>
    <lineage>
        <taxon>Bacteria</taxon>
        <taxon>Bacillati</taxon>
        <taxon>Bacillota</taxon>
        <taxon>Clostridia</taxon>
        <taxon>Peptostreptococcales</taxon>
        <taxon>Natronincolaceae</taxon>
        <taxon>Alkaliphilus</taxon>
    </lineage>
</organism>
<dbReference type="GO" id="GO:0016020">
    <property type="term" value="C:membrane"/>
    <property type="evidence" value="ECO:0007669"/>
    <property type="project" value="UniProtKB-SubCell"/>
</dbReference>
<dbReference type="PROSITE" id="PS00610">
    <property type="entry name" value="NA_NEUROTRAN_SYMP_1"/>
    <property type="match status" value="1"/>
</dbReference>
<evidence type="ECO:0000256" key="3">
    <source>
        <dbReference type="ARBA" id="ARBA00022692"/>
    </source>
</evidence>
<feature type="transmembrane region" description="Helical" evidence="7">
    <location>
        <begin position="213"/>
        <end position="237"/>
    </location>
</feature>
<feature type="transmembrane region" description="Helical" evidence="7">
    <location>
        <begin position="427"/>
        <end position="449"/>
    </location>
</feature>
<protein>
    <recommendedName>
        <fullName evidence="6">Transporter</fullName>
    </recommendedName>
</protein>
<dbReference type="InterPro" id="IPR000175">
    <property type="entry name" value="Na/ntran_symport"/>
</dbReference>
<keyword evidence="5 7" id="KW-0472">Membrane</keyword>
<dbReference type="RefSeq" id="WP_091538601.1">
    <property type="nucleotide sequence ID" value="NZ_FMUS01000001.1"/>
</dbReference>
<dbReference type="NCBIfam" id="NF037979">
    <property type="entry name" value="Na_transp"/>
    <property type="match status" value="1"/>
</dbReference>
<evidence type="ECO:0000256" key="4">
    <source>
        <dbReference type="ARBA" id="ARBA00022989"/>
    </source>
</evidence>
<feature type="transmembrane region" description="Helical" evidence="7">
    <location>
        <begin position="88"/>
        <end position="114"/>
    </location>
</feature>
<feature type="transmembrane region" description="Helical" evidence="7">
    <location>
        <begin position="12"/>
        <end position="33"/>
    </location>
</feature>
<keyword evidence="4 7" id="KW-1133">Transmembrane helix</keyword>
<comment type="subcellular location">
    <subcellularLocation>
        <location evidence="1">Membrane</location>
        <topology evidence="1">Multi-pass membrane protein</topology>
    </subcellularLocation>
</comment>
<dbReference type="PRINTS" id="PR00176">
    <property type="entry name" value="NANEUSMPORT"/>
</dbReference>
<dbReference type="Pfam" id="PF00209">
    <property type="entry name" value="SNF"/>
    <property type="match status" value="2"/>
</dbReference>
<evidence type="ECO:0000313" key="8">
    <source>
        <dbReference type="EMBL" id="SCX75552.1"/>
    </source>
</evidence>
<dbReference type="SUPFAM" id="SSF161070">
    <property type="entry name" value="SNF-like"/>
    <property type="match status" value="1"/>
</dbReference>
<feature type="transmembrane region" description="Helical" evidence="7">
    <location>
        <begin position="346"/>
        <end position="366"/>
    </location>
</feature>
<evidence type="ECO:0000313" key="9">
    <source>
        <dbReference type="Proteomes" id="UP000198636"/>
    </source>
</evidence>
<dbReference type="OrthoDB" id="9762833at2"/>
<feature type="transmembrane region" description="Helical" evidence="7">
    <location>
        <begin position="258"/>
        <end position="280"/>
    </location>
</feature>
<keyword evidence="9" id="KW-1185">Reference proteome</keyword>
<feature type="transmembrane region" description="Helical" evidence="7">
    <location>
        <begin position="305"/>
        <end position="334"/>
    </location>
</feature>
<reference evidence="8 9" key="1">
    <citation type="submission" date="2016-10" db="EMBL/GenBank/DDBJ databases">
        <authorList>
            <person name="de Groot N.N."/>
        </authorList>
    </citation>
    <scope>NUCLEOTIDE SEQUENCE [LARGE SCALE GENOMIC DNA]</scope>
    <source>
        <strain evidence="8 9">DSM 18978</strain>
    </source>
</reference>
<evidence type="ECO:0000256" key="6">
    <source>
        <dbReference type="RuleBase" id="RU003732"/>
    </source>
</evidence>
<dbReference type="InterPro" id="IPR047218">
    <property type="entry name" value="YocR/YhdH-like"/>
</dbReference>
<evidence type="ECO:0000256" key="5">
    <source>
        <dbReference type="ARBA" id="ARBA00023136"/>
    </source>
</evidence>
<keyword evidence="3 6" id="KW-0812">Transmembrane</keyword>
<comment type="similarity">
    <text evidence="6">Belongs to the sodium:neurotransmitter symporter (SNF) (TC 2.A.22) family.</text>
</comment>
<dbReference type="PANTHER" id="PTHR42948">
    <property type="entry name" value="TRANSPORTER"/>
    <property type="match status" value="1"/>
</dbReference>
<feature type="transmembrane region" description="Helical" evidence="7">
    <location>
        <begin position="45"/>
        <end position="67"/>
    </location>
</feature>
<dbReference type="CDD" id="cd10336">
    <property type="entry name" value="SLC6sbd_Tyt1-Like"/>
    <property type="match status" value="1"/>
</dbReference>
<gene>
    <name evidence="8" type="ORF">SAMN03080606_00054</name>
</gene>
<evidence type="ECO:0000256" key="1">
    <source>
        <dbReference type="ARBA" id="ARBA00004141"/>
    </source>
</evidence>
<keyword evidence="2 6" id="KW-0813">Transport</keyword>
<dbReference type="GO" id="GO:0015293">
    <property type="term" value="F:symporter activity"/>
    <property type="evidence" value="ECO:0007669"/>
    <property type="project" value="UniProtKB-KW"/>
</dbReference>
<proteinExistence type="inferred from homology"/>
<dbReference type="InterPro" id="IPR037272">
    <property type="entry name" value="SNS_sf"/>
</dbReference>
<feature type="transmembrane region" description="Helical" evidence="7">
    <location>
        <begin position="148"/>
        <end position="166"/>
    </location>
</feature>
<keyword evidence="6" id="KW-0769">Symport</keyword>
<feature type="transmembrane region" description="Helical" evidence="7">
    <location>
        <begin position="173"/>
        <end position="193"/>
    </location>
</feature>
<dbReference type="PROSITE" id="PS50267">
    <property type="entry name" value="NA_NEUROTRAN_SYMP_3"/>
    <property type="match status" value="1"/>
</dbReference>